<proteinExistence type="predicted"/>
<keyword evidence="3" id="KW-1185">Reference proteome</keyword>
<keyword evidence="1" id="KW-1133">Transmembrane helix</keyword>
<sequence length="31" mass="3527">MLLLYVVIMIKIITLFISNTTGQFGRTKLAQ</sequence>
<evidence type="ECO:0000313" key="3">
    <source>
        <dbReference type="Proteomes" id="UP000240971"/>
    </source>
</evidence>
<evidence type="ECO:0000256" key="1">
    <source>
        <dbReference type="SAM" id="Phobius"/>
    </source>
</evidence>
<organism evidence="2 3">
    <name type="scientific">Chitinophaga niastensis</name>
    <dbReference type="NCBI Taxonomy" id="536980"/>
    <lineage>
        <taxon>Bacteria</taxon>
        <taxon>Pseudomonadati</taxon>
        <taxon>Bacteroidota</taxon>
        <taxon>Chitinophagia</taxon>
        <taxon>Chitinophagales</taxon>
        <taxon>Chitinophagaceae</taxon>
        <taxon>Chitinophaga</taxon>
    </lineage>
</organism>
<name>A0A2P8HVQ0_CHINA</name>
<accession>A0A2P8HVQ0</accession>
<evidence type="ECO:0000313" key="2">
    <source>
        <dbReference type="EMBL" id="PSL50311.1"/>
    </source>
</evidence>
<comment type="caution">
    <text evidence="2">The sequence shown here is derived from an EMBL/GenBank/DDBJ whole genome shotgun (WGS) entry which is preliminary data.</text>
</comment>
<keyword evidence="1" id="KW-0472">Membrane</keyword>
<keyword evidence="1" id="KW-0812">Transmembrane</keyword>
<dbReference type="AlphaFoldDB" id="A0A2P8HVQ0"/>
<dbReference type="Proteomes" id="UP000240971">
    <property type="component" value="Unassembled WGS sequence"/>
</dbReference>
<reference evidence="2 3" key="1">
    <citation type="submission" date="2018-03" db="EMBL/GenBank/DDBJ databases">
        <title>Genomic Encyclopedia of Archaeal and Bacterial Type Strains, Phase II (KMG-II): from individual species to whole genera.</title>
        <authorList>
            <person name="Goeker M."/>
        </authorList>
    </citation>
    <scope>NUCLEOTIDE SEQUENCE [LARGE SCALE GENOMIC DNA]</scope>
    <source>
        <strain evidence="2 3">DSM 24859</strain>
    </source>
</reference>
<dbReference type="EMBL" id="PYAW01000001">
    <property type="protein sequence ID" value="PSL50311.1"/>
    <property type="molecule type" value="Genomic_DNA"/>
</dbReference>
<feature type="transmembrane region" description="Helical" evidence="1">
    <location>
        <begin position="6"/>
        <end position="25"/>
    </location>
</feature>
<gene>
    <name evidence="2" type="ORF">CLV51_1011655</name>
</gene>
<protein>
    <submittedName>
        <fullName evidence="2">Uncharacterized protein</fullName>
    </submittedName>
</protein>